<dbReference type="SUPFAM" id="SSF48371">
    <property type="entry name" value="ARM repeat"/>
    <property type="match status" value="1"/>
</dbReference>
<dbReference type="InterPro" id="IPR032460">
    <property type="entry name" value="Symplekin/Pta1_N"/>
</dbReference>
<protein>
    <recommendedName>
        <fullName evidence="10">Symplekin</fullName>
    </recommendedName>
</protein>
<dbReference type="Pfam" id="PF11935">
    <property type="entry name" value="SYMPK_PTA1_N"/>
    <property type="match status" value="1"/>
</dbReference>
<reference evidence="8" key="1">
    <citation type="submission" date="2020-05" db="UniProtKB">
        <authorList>
            <consortium name="EnsemblMetazoa"/>
        </authorList>
    </citation>
    <scope>IDENTIFICATION</scope>
    <source>
        <strain evidence="8">USDA</strain>
    </source>
</reference>
<dbReference type="STRING" id="35570.A0A1I8PAP9"/>
<evidence type="ECO:0000256" key="4">
    <source>
        <dbReference type="SAM" id="Coils"/>
    </source>
</evidence>
<feature type="domain" description="Symplekin/Pta1 N-terminal" evidence="6">
    <location>
        <begin position="117"/>
        <end position="336"/>
    </location>
</feature>
<organism evidence="8 9">
    <name type="scientific">Stomoxys calcitrans</name>
    <name type="common">Stable fly</name>
    <name type="synonym">Conops calcitrans</name>
    <dbReference type="NCBI Taxonomy" id="35570"/>
    <lineage>
        <taxon>Eukaryota</taxon>
        <taxon>Metazoa</taxon>
        <taxon>Ecdysozoa</taxon>
        <taxon>Arthropoda</taxon>
        <taxon>Hexapoda</taxon>
        <taxon>Insecta</taxon>
        <taxon>Pterygota</taxon>
        <taxon>Neoptera</taxon>
        <taxon>Endopterygota</taxon>
        <taxon>Diptera</taxon>
        <taxon>Brachycera</taxon>
        <taxon>Muscomorpha</taxon>
        <taxon>Muscoidea</taxon>
        <taxon>Muscidae</taxon>
        <taxon>Stomoxys</taxon>
    </lineage>
</organism>
<proteinExistence type="predicted"/>
<dbReference type="InterPro" id="IPR011989">
    <property type="entry name" value="ARM-like"/>
</dbReference>
<feature type="compositionally biased region" description="Basic and acidic residues" evidence="5">
    <location>
        <begin position="361"/>
        <end position="374"/>
    </location>
</feature>
<dbReference type="InterPro" id="IPR021850">
    <property type="entry name" value="Symplekin/Pta1"/>
</dbReference>
<sequence length="1172" mass="132872">MDSILGRPQFLSETVNLFTDEKTAAARARVVEWFNEMATGDAQVKCELLVKIQETIIGSCVELLEEFLESILSLVHDTNMEVRKQVVAFMEQICKVKVECLTQIINLVSMLLRDRSPQVIKRVIQACGSIYKNGLQWICAQQELTDSAEKAWNVLSLIKAQILDLIDNDNDGIRTNAIKFLEGVVVLQSFPDEDSQKKENDFSLENIPETLKIIKRQKLEEEALNIFDILLRFHGATHISSVNLIACTSSLCTIAKMRPSLMAPVVEAFKHLNSNLPPTLTDSQVSSVRKSLKMQLIALLKNKGSYEYQSAIKHMLLDLGASQGEIQRSVPKMDKQEQLRRQKRILENATSNLSKKMRLGPQHDRLDDAEKSKEQEMVIDEEELEKQRQKSNKVNEKYIAENIRSTEVAVNFVVDFLPKLPESAPEAFLSEYVPIKDLSIPQQVSKISNLLGQQMTEQKIGPGSAAFTKEPPMKVKVVEASAEEAMDVDATPASVDEEQLRKEEATKKLRENMERVKGEQELIERMKQKAKALKLQEVTKPFSRATKEKFLMDSVKRVLSAERQCIAGGVSAKRRKLLTIMAATFPDNVRYFIFDFIMLDIKQRIDLAFSWLYEEYCLLQGFTRHSYVKSENRPDHAYNELLTKLVEGIIGKCEFRDKVILLRRVFMEAPLLPDEALKILLSEVLKEDYAAHGLELLKDLCILRPPRKAKTLRYLLHFSVHERDDIRDKALEHIVDLYNTQKLLPPRIEEFALEWCTFLKKEIPPAVIFGEEYGRPVVETGWREEIAKICLTVMMALMPHKPELFLDKLVHIYTNTSADLKRTMLRSIDGAIKALGPENVLLLKLIEDCPKGCETLIIRIIYILTERQPVPQLELVLRVRELYANKIKDVRVLIPILAGLTKPEIIKALPKLIKLNQVVVKEIFNRLLGIGPEFSNQMMATSPADVLVALHTIDVNECDLKFIVKATSMCLAEKEVFTQEVLIGVLQQLVEIVPIPTLLMRTIIQSLTLYPRLGNFVLNLLQRLIHKQVWRHKVIWEGFLKCVQRLKPTSLPVLLHLPAPQLNSALEQCPDLRQPLLEYAQSIEDEPMSGVTPQIMDIITGNAVDVFITDDSGGFISVENIKKEIEEPMEISTISTVSTVPVISTVVPVAQPPASATALLPDANQPLPPGEE</sequence>
<comment type="subcellular location">
    <subcellularLocation>
        <location evidence="1">Nucleus</location>
    </subcellularLocation>
</comment>
<gene>
    <name evidence="8" type="primary">106089217</name>
</gene>
<dbReference type="VEuPathDB" id="VectorBase:SCAU006320"/>
<dbReference type="GO" id="GO:0005847">
    <property type="term" value="C:mRNA cleavage and polyadenylation specificity factor complex"/>
    <property type="evidence" value="ECO:0007669"/>
    <property type="project" value="TreeGrafter"/>
</dbReference>
<keyword evidence="9" id="KW-1185">Reference proteome</keyword>
<dbReference type="InterPro" id="IPR016024">
    <property type="entry name" value="ARM-type_fold"/>
</dbReference>
<evidence type="ECO:0000313" key="9">
    <source>
        <dbReference type="Proteomes" id="UP000095300"/>
    </source>
</evidence>
<evidence type="ECO:0008006" key="10">
    <source>
        <dbReference type="Google" id="ProtNLM"/>
    </source>
</evidence>
<accession>A0A1I8PAP9</accession>
<keyword evidence="2" id="KW-0507">mRNA processing</keyword>
<dbReference type="Gene3D" id="1.25.10.10">
    <property type="entry name" value="Leucine-rich Repeat Variant"/>
    <property type="match status" value="1"/>
</dbReference>
<dbReference type="Pfam" id="PF12295">
    <property type="entry name" value="Symplekin_C"/>
    <property type="match status" value="1"/>
</dbReference>
<dbReference type="OrthoDB" id="331600at2759"/>
<evidence type="ECO:0000313" key="8">
    <source>
        <dbReference type="EnsemblMetazoa" id="SCAU006320-PA"/>
    </source>
</evidence>
<keyword evidence="3" id="KW-0539">Nucleus</keyword>
<dbReference type="InterPro" id="IPR022075">
    <property type="entry name" value="Symplekin_C"/>
</dbReference>
<feature type="coiled-coil region" evidence="4">
    <location>
        <begin position="495"/>
        <end position="536"/>
    </location>
</feature>
<evidence type="ECO:0000259" key="6">
    <source>
        <dbReference type="Pfam" id="PF11935"/>
    </source>
</evidence>
<evidence type="ECO:0000256" key="3">
    <source>
        <dbReference type="ARBA" id="ARBA00023242"/>
    </source>
</evidence>
<name>A0A1I8PAP9_STOCA</name>
<feature type="domain" description="Symplekin C-terminal" evidence="7">
    <location>
        <begin position="889"/>
        <end position="1069"/>
    </location>
</feature>
<keyword evidence="4" id="KW-0175">Coiled coil</keyword>
<dbReference type="AlphaFoldDB" id="A0A1I8PAP9"/>
<dbReference type="GO" id="GO:0006397">
    <property type="term" value="P:mRNA processing"/>
    <property type="evidence" value="ECO:0007669"/>
    <property type="project" value="UniProtKB-KW"/>
</dbReference>
<evidence type="ECO:0000256" key="5">
    <source>
        <dbReference type="SAM" id="MobiDB-lite"/>
    </source>
</evidence>
<evidence type="ECO:0000256" key="2">
    <source>
        <dbReference type="ARBA" id="ARBA00022664"/>
    </source>
</evidence>
<dbReference type="KEGG" id="scac:106089217"/>
<evidence type="ECO:0000259" key="7">
    <source>
        <dbReference type="Pfam" id="PF12295"/>
    </source>
</evidence>
<dbReference type="PANTHER" id="PTHR15245:SF20">
    <property type="entry name" value="SYMPLEKIN"/>
    <property type="match status" value="1"/>
</dbReference>
<evidence type="ECO:0000256" key="1">
    <source>
        <dbReference type="ARBA" id="ARBA00004123"/>
    </source>
</evidence>
<feature type="region of interest" description="Disordered" evidence="5">
    <location>
        <begin position="350"/>
        <end position="374"/>
    </location>
</feature>
<dbReference type="EnsemblMetazoa" id="SCAU006320-RA">
    <property type="protein sequence ID" value="SCAU006320-PA"/>
    <property type="gene ID" value="SCAU006320"/>
</dbReference>
<dbReference type="Proteomes" id="UP000095300">
    <property type="component" value="Unassembled WGS sequence"/>
</dbReference>
<dbReference type="PANTHER" id="PTHR15245">
    <property type="entry name" value="SYMPLEKIN-RELATED"/>
    <property type="match status" value="1"/>
</dbReference>